<dbReference type="PANTHER" id="PTHR22946:SF9">
    <property type="entry name" value="POLYKETIDE TRANSFERASE AF380"/>
    <property type="match status" value="1"/>
</dbReference>
<reference evidence="4 5" key="1">
    <citation type="submission" date="2018-12" db="EMBL/GenBank/DDBJ databases">
        <title>Dyella dinghuensis sp. nov. DHOA06 and Dyella choica sp. nov. 4M-K27, isolated from forest soil.</title>
        <authorList>
            <person name="Qiu L.-H."/>
            <person name="Gao Z.-H."/>
        </authorList>
    </citation>
    <scope>NUCLEOTIDE SEQUENCE [LARGE SCALE GENOMIC DNA]</scope>
    <source>
        <strain evidence="4 5">4M-K27</strain>
    </source>
</reference>
<dbReference type="SUPFAM" id="SSF53474">
    <property type="entry name" value="alpha/beta-Hydrolases"/>
    <property type="match status" value="1"/>
</dbReference>
<dbReference type="AlphaFoldDB" id="A0A432M0L8"/>
<feature type="transmembrane region" description="Helical" evidence="2">
    <location>
        <begin position="51"/>
        <end position="72"/>
    </location>
</feature>
<gene>
    <name evidence="4" type="ORF">EKH80_20830</name>
</gene>
<dbReference type="EMBL" id="RYYV01000024">
    <property type="protein sequence ID" value="RUL70414.1"/>
    <property type="molecule type" value="Genomic_DNA"/>
</dbReference>
<feature type="transmembrane region" description="Helical" evidence="2">
    <location>
        <begin position="12"/>
        <end position="31"/>
    </location>
</feature>
<evidence type="ECO:0000256" key="2">
    <source>
        <dbReference type="SAM" id="Phobius"/>
    </source>
</evidence>
<dbReference type="GO" id="GO:0008236">
    <property type="term" value="F:serine-type peptidase activity"/>
    <property type="evidence" value="ECO:0007669"/>
    <property type="project" value="InterPro"/>
</dbReference>
<dbReference type="InterPro" id="IPR050261">
    <property type="entry name" value="FrsA_esterase"/>
</dbReference>
<sequence length="589" mass="63661">MMLGLEPEAPNRIWTYGLGVGSNVISVYPFISKWGMKCMQSKCVALVAFSLVQASVSITWLQVASVINLAAAQKRRRRRAIRRCLDRGCLHSKAWRPASFFLLVRSRPPHTSRSRGRMGYKKTWRPFVWLGLFLVVCSASADEASDVDSAPAAMVRHERILHVASDPGDPVTLLMSVYTPDGPGPFPLAVMNHGATSSLPPALQPRYHLSFSVYYFLSRGYAVALPMMRGYAGSGGRLHAHGCDDVATGLEAAKDIRAAISYLKQQPYIDGSRIVVAGQSFGGWNTLALGSLDEPGVKGLVSFAGGMKASSCGEWSDALVRAAGKLGGETKTPSIWFFGDNDAVFPTATWHAMYDSYAAKGGPAELVAYGTFGKDSHNLLGSGEGLHLWMPKLDAFLAKVGLPSTLVDPDYLPQAPPPPSHYAALDDVRAIPYLNAHGDNSGSTYYGKFLQRPLPRAIAIGRTGAGTADGGFDPIARAMKQCQQKSAECRLYAVDNDVVWVRPTPAPPATHFATLDDVNAVPYLDAKGRAGYEKFLAMPRPRVFAIAADGWWDAAALGPDPIAYIRAKCSAAHQDCRLYAVDGDVVWQH</sequence>
<evidence type="ECO:0000313" key="5">
    <source>
        <dbReference type="Proteomes" id="UP000274358"/>
    </source>
</evidence>
<keyword evidence="2" id="KW-0472">Membrane</keyword>
<dbReference type="InterPro" id="IPR001375">
    <property type="entry name" value="Peptidase_S9_cat"/>
</dbReference>
<keyword evidence="1" id="KW-0378">Hydrolase</keyword>
<dbReference type="Proteomes" id="UP000274358">
    <property type="component" value="Unassembled WGS sequence"/>
</dbReference>
<evidence type="ECO:0000313" key="4">
    <source>
        <dbReference type="EMBL" id="RUL70414.1"/>
    </source>
</evidence>
<name>A0A432M0L8_9GAMM</name>
<feature type="domain" description="Peptidase S9 prolyl oligopeptidase catalytic" evidence="3">
    <location>
        <begin position="208"/>
        <end position="289"/>
    </location>
</feature>
<protein>
    <recommendedName>
        <fullName evidence="3">Peptidase S9 prolyl oligopeptidase catalytic domain-containing protein</fullName>
    </recommendedName>
</protein>
<dbReference type="PANTHER" id="PTHR22946">
    <property type="entry name" value="DIENELACTONE HYDROLASE DOMAIN-CONTAINING PROTEIN-RELATED"/>
    <property type="match status" value="1"/>
</dbReference>
<keyword evidence="2" id="KW-0812">Transmembrane</keyword>
<accession>A0A432M0L8</accession>
<organism evidence="4 5">
    <name type="scientific">Dyella choica</name>
    <dbReference type="NCBI Taxonomy" id="1927959"/>
    <lineage>
        <taxon>Bacteria</taxon>
        <taxon>Pseudomonadati</taxon>
        <taxon>Pseudomonadota</taxon>
        <taxon>Gammaproteobacteria</taxon>
        <taxon>Lysobacterales</taxon>
        <taxon>Rhodanobacteraceae</taxon>
        <taxon>Dyella</taxon>
    </lineage>
</organism>
<evidence type="ECO:0000259" key="3">
    <source>
        <dbReference type="Pfam" id="PF00326"/>
    </source>
</evidence>
<evidence type="ECO:0000256" key="1">
    <source>
        <dbReference type="ARBA" id="ARBA00022801"/>
    </source>
</evidence>
<keyword evidence="2" id="KW-1133">Transmembrane helix</keyword>
<comment type="caution">
    <text evidence="4">The sequence shown here is derived from an EMBL/GenBank/DDBJ whole genome shotgun (WGS) entry which is preliminary data.</text>
</comment>
<dbReference type="GO" id="GO:0006508">
    <property type="term" value="P:proteolysis"/>
    <property type="evidence" value="ECO:0007669"/>
    <property type="project" value="InterPro"/>
</dbReference>
<dbReference type="Gene3D" id="3.40.50.1820">
    <property type="entry name" value="alpha/beta hydrolase"/>
    <property type="match status" value="1"/>
</dbReference>
<dbReference type="Pfam" id="PF00326">
    <property type="entry name" value="Peptidase_S9"/>
    <property type="match status" value="1"/>
</dbReference>
<dbReference type="InterPro" id="IPR029058">
    <property type="entry name" value="AB_hydrolase_fold"/>
</dbReference>
<proteinExistence type="predicted"/>
<dbReference type="GO" id="GO:0052689">
    <property type="term" value="F:carboxylic ester hydrolase activity"/>
    <property type="evidence" value="ECO:0007669"/>
    <property type="project" value="UniProtKB-ARBA"/>
</dbReference>
<keyword evidence="5" id="KW-1185">Reference proteome</keyword>